<evidence type="ECO:0000313" key="1">
    <source>
        <dbReference type="EMBL" id="MBY82647.1"/>
    </source>
</evidence>
<dbReference type="EMBL" id="GGMS01013444">
    <property type="protein sequence ID" value="MBY82647.1"/>
    <property type="molecule type" value="Transcribed_RNA"/>
</dbReference>
<dbReference type="OrthoDB" id="6625366at2759"/>
<organism evidence="1">
    <name type="scientific">Sipha flava</name>
    <name type="common">yellow sugarcane aphid</name>
    <dbReference type="NCBI Taxonomy" id="143950"/>
    <lineage>
        <taxon>Eukaryota</taxon>
        <taxon>Metazoa</taxon>
        <taxon>Ecdysozoa</taxon>
        <taxon>Arthropoda</taxon>
        <taxon>Hexapoda</taxon>
        <taxon>Insecta</taxon>
        <taxon>Pterygota</taxon>
        <taxon>Neoptera</taxon>
        <taxon>Paraneoptera</taxon>
        <taxon>Hemiptera</taxon>
        <taxon>Sternorrhyncha</taxon>
        <taxon>Aphidomorpha</taxon>
        <taxon>Aphidoidea</taxon>
        <taxon>Aphididae</taxon>
        <taxon>Sipha</taxon>
    </lineage>
</organism>
<protein>
    <recommendedName>
        <fullName evidence="2">DUF659 domain-containing protein</fullName>
    </recommendedName>
</protein>
<proteinExistence type="predicted"/>
<accession>A0A2S2QXZ7</accession>
<name>A0A2S2QXZ7_9HEMI</name>
<gene>
    <name evidence="1" type="ORF">g.147262</name>
</gene>
<evidence type="ECO:0008006" key="2">
    <source>
        <dbReference type="Google" id="ProtNLM"/>
    </source>
</evidence>
<reference evidence="1" key="1">
    <citation type="submission" date="2018-04" db="EMBL/GenBank/DDBJ databases">
        <title>Transcriptome assembly of Sipha flava.</title>
        <authorList>
            <person name="Scully E.D."/>
            <person name="Geib S.M."/>
            <person name="Palmer N.A."/>
            <person name="Koch K."/>
            <person name="Bradshaw J."/>
            <person name="Heng-Moss T."/>
            <person name="Sarath G."/>
        </authorList>
    </citation>
    <scope>NUCLEOTIDE SEQUENCE</scope>
</reference>
<dbReference type="AlphaFoldDB" id="A0A2S2QXZ7"/>
<sequence>METNLVFIHSNYGFIPAEITKLETLHVPLIKALSIVKNVKTKIEKITGQNGILINQKFKTILQKNEEYQTIVRISKIISGEIQSMEGLLEDLTSNDLIYFKYAPITTTDVERSFSRYKNLLCDN</sequence>